<dbReference type="InterPro" id="IPR005901">
    <property type="entry name" value="GLPGLI"/>
</dbReference>
<name>A0A176TEU0_9FLAO</name>
<dbReference type="STRING" id="1333662.LPB303_02335"/>
<dbReference type="Pfam" id="PF09697">
    <property type="entry name" value="Porph_ging"/>
    <property type="match status" value="1"/>
</dbReference>
<evidence type="ECO:0000313" key="1">
    <source>
        <dbReference type="EMBL" id="OAD46392.1"/>
    </source>
</evidence>
<dbReference type="EMBL" id="LVWE01000003">
    <property type="protein sequence ID" value="OAD46392.1"/>
    <property type="molecule type" value="Genomic_DNA"/>
</dbReference>
<evidence type="ECO:0000313" key="2">
    <source>
        <dbReference type="Proteomes" id="UP000076923"/>
    </source>
</evidence>
<organism evidence="1 2">
    <name type="scientific">Polaribacter atrinae</name>
    <dbReference type="NCBI Taxonomy" id="1333662"/>
    <lineage>
        <taxon>Bacteria</taxon>
        <taxon>Pseudomonadati</taxon>
        <taxon>Bacteroidota</taxon>
        <taxon>Flavobacteriia</taxon>
        <taxon>Flavobacteriales</taxon>
        <taxon>Flavobacteriaceae</taxon>
    </lineage>
</organism>
<gene>
    <name evidence="1" type="ORF">LPB303_02335</name>
</gene>
<reference evidence="1 2" key="1">
    <citation type="submission" date="2016-02" db="EMBL/GenBank/DDBJ databases">
        <title>Draft genome sequence of Polaribacter atrinae KACC17473.</title>
        <authorList>
            <person name="Shin S.-K."/>
            <person name="Yi H."/>
        </authorList>
    </citation>
    <scope>NUCLEOTIDE SEQUENCE [LARGE SCALE GENOMIC DNA]</scope>
    <source>
        <strain evidence="1 2">KACC 17473</strain>
    </source>
</reference>
<protein>
    <recommendedName>
        <fullName evidence="3">GLPGLI family protein</fullName>
    </recommendedName>
</protein>
<dbReference type="AlphaFoldDB" id="A0A176TEU0"/>
<evidence type="ECO:0008006" key="3">
    <source>
        <dbReference type="Google" id="ProtNLM"/>
    </source>
</evidence>
<sequence length="231" mass="26872">MNSQNSFRAYYNVKVIDSTKFKVPEKYLGTKYEKLLLKKKKETLKTISLSKEIDFILDFDKKKSIFYLPKQLDVKKGHISIIKRIGRFKGTYFTNQEGVLWKKNSFGQDFLVSLPANRWNIKSLSKGCGKYLCYQATLIKEIETTSGLKKRHITAWFSPEIPFNFGPKEFNGLPGLIIQLQEGNIQYQLKEIVKIDNLKIEQTKTGKKINLHEFNLLSKKMYKGLNLKSID</sequence>
<dbReference type="NCBIfam" id="TIGR01200">
    <property type="entry name" value="GLPGLI"/>
    <property type="match status" value="1"/>
</dbReference>
<keyword evidence="2" id="KW-1185">Reference proteome</keyword>
<accession>A0A176TEU0</accession>
<dbReference type="Proteomes" id="UP000076923">
    <property type="component" value="Unassembled WGS sequence"/>
</dbReference>
<proteinExistence type="predicted"/>
<comment type="caution">
    <text evidence="1">The sequence shown here is derived from an EMBL/GenBank/DDBJ whole genome shotgun (WGS) entry which is preliminary data.</text>
</comment>